<proteinExistence type="predicted"/>
<keyword evidence="4" id="KW-1185">Reference proteome</keyword>
<dbReference type="Proteomes" id="UP000007076">
    <property type="component" value="Chromosome"/>
</dbReference>
<dbReference type="eggNOG" id="COG1670">
    <property type="taxonomic scope" value="Bacteria"/>
</dbReference>
<dbReference type="PROSITE" id="PS51186">
    <property type="entry name" value="GNAT"/>
    <property type="match status" value="1"/>
</dbReference>
<dbReference type="CDD" id="cd04301">
    <property type="entry name" value="NAT_SF"/>
    <property type="match status" value="1"/>
</dbReference>
<dbReference type="Pfam" id="PF00583">
    <property type="entry name" value="Acetyltransf_1"/>
    <property type="match status" value="1"/>
</dbReference>
<organism evidence="3 4">
    <name type="scientific">Kitasatospora setae (strain ATCC 33774 / DSM 43861 / JCM 3304 / KCC A-0304 / NBRC 14216 / KM-6054)</name>
    <name type="common">Streptomyces setae</name>
    <dbReference type="NCBI Taxonomy" id="452652"/>
    <lineage>
        <taxon>Bacteria</taxon>
        <taxon>Bacillati</taxon>
        <taxon>Actinomycetota</taxon>
        <taxon>Actinomycetes</taxon>
        <taxon>Kitasatosporales</taxon>
        <taxon>Streptomycetaceae</taxon>
        <taxon>Kitasatospora</taxon>
    </lineage>
</organism>
<dbReference type="STRING" id="452652.KSE_10300"/>
<dbReference type="EMBL" id="AP010968">
    <property type="protein sequence ID" value="BAJ26865.1"/>
    <property type="molecule type" value="Genomic_DNA"/>
</dbReference>
<gene>
    <name evidence="3" type="ordered locus">KSE_10300</name>
</gene>
<dbReference type="InterPro" id="IPR000182">
    <property type="entry name" value="GNAT_dom"/>
</dbReference>
<dbReference type="RefSeq" id="WP_014134184.1">
    <property type="nucleotide sequence ID" value="NC_016109.1"/>
</dbReference>
<reference evidence="3 4" key="1">
    <citation type="journal article" date="2010" name="DNA Res.">
        <title>Genome sequence of Kitasatospora setae NBRC 14216T: an evolutionary snapshot of the family Streptomycetaceae.</title>
        <authorList>
            <person name="Ichikawa N."/>
            <person name="Oguchi A."/>
            <person name="Ikeda H."/>
            <person name="Ishikawa J."/>
            <person name="Kitani S."/>
            <person name="Watanabe Y."/>
            <person name="Nakamura S."/>
            <person name="Katano Y."/>
            <person name="Kishi E."/>
            <person name="Sasagawa M."/>
            <person name="Ankai A."/>
            <person name="Fukui S."/>
            <person name="Hashimoto Y."/>
            <person name="Kamata S."/>
            <person name="Otoguro M."/>
            <person name="Tanikawa S."/>
            <person name="Nihira T."/>
            <person name="Horinouchi S."/>
            <person name="Ohnishi Y."/>
            <person name="Hayakawa M."/>
            <person name="Kuzuyama T."/>
            <person name="Arisawa A."/>
            <person name="Nomoto F."/>
            <person name="Miura H."/>
            <person name="Takahashi Y."/>
            <person name="Fujita N."/>
        </authorList>
    </citation>
    <scope>NUCLEOTIDE SEQUENCE [LARGE SCALE GENOMIC DNA]</scope>
    <source>
        <strain evidence="4">ATCC 33774 / DSM 43861 / JCM 3304 / KCC A-0304 / NBRC 14216 / KM-6054</strain>
    </source>
</reference>
<dbReference type="Gene3D" id="3.40.630.30">
    <property type="match status" value="1"/>
</dbReference>
<evidence type="ECO:0000313" key="3">
    <source>
        <dbReference type="EMBL" id="BAJ26865.1"/>
    </source>
</evidence>
<name>E4N6N4_KITSK</name>
<evidence type="ECO:0000313" key="4">
    <source>
        <dbReference type="Proteomes" id="UP000007076"/>
    </source>
</evidence>
<feature type="region of interest" description="Disordered" evidence="1">
    <location>
        <begin position="80"/>
        <end position="106"/>
    </location>
</feature>
<dbReference type="AlphaFoldDB" id="E4N6N4"/>
<dbReference type="HOGENOM" id="CLU_905895_0_0_11"/>
<dbReference type="SUPFAM" id="SSF55729">
    <property type="entry name" value="Acyl-CoA N-acyltransferases (Nat)"/>
    <property type="match status" value="1"/>
</dbReference>
<feature type="domain" description="N-acetyltransferase" evidence="2">
    <location>
        <begin position="203"/>
        <end position="339"/>
    </location>
</feature>
<protein>
    <submittedName>
        <fullName evidence="3">Putative acetyltransferase</fullName>
        <ecNumber evidence="3">2.3.1.-</ecNumber>
    </submittedName>
</protein>
<evidence type="ECO:0000256" key="1">
    <source>
        <dbReference type="SAM" id="MobiDB-lite"/>
    </source>
</evidence>
<dbReference type="EC" id="2.3.1.-" evidence="3"/>
<keyword evidence="3" id="KW-0808">Transferase</keyword>
<accession>E4N6N4</accession>
<feature type="compositionally biased region" description="Basic and acidic residues" evidence="1">
    <location>
        <begin position="93"/>
        <end position="106"/>
    </location>
</feature>
<sequence length="339" mass="36225">MIFRPTVEADLDGLLPLLVTDPASTLTPETYTARLATGEYRPERTWIAQDAPGAAPRALAVWWGGPTDAEPAALDALLVPGTDRTGAGPSAAERGEGGQDGEGGRLDDERTALAAELLAAAHAAYGHAPAYHLFLPSDWHDLPDTRAAVAWRREAARRAGLPGTLERLRYEWTPSAGLPAPTGRLEFRPEPDDEVFVDLFRRVLAGTLDATSRTAAAEHGAEAQARADVAFYRDGMSGERAWWRTAHTPDGEPVGFAVPSRNPASPVVGYLGVLPEHRGRGHAEEILAETTRILAAEAAAPQVRADTDLANAPMAAAFERVGYRTTSRRLVLTAEPPVS</sequence>
<evidence type="ECO:0000259" key="2">
    <source>
        <dbReference type="PROSITE" id="PS51186"/>
    </source>
</evidence>
<dbReference type="GO" id="GO:0016747">
    <property type="term" value="F:acyltransferase activity, transferring groups other than amino-acyl groups"/>
    <property type="evidence" value="ECO:0007669"/>
    <property type="project" value="InterPro"/>
</dbReference>
<keyword evidence="3" id="KW-0012">Acyltransferase</keyword>
<dbReference type="PATRIC" id="fig|452652.3.peg.1023"/>
<dbReference type="InterPro" id="IPR016181">
    <property type="entry name" value="Acyl_CoA_acyltransferase"/>
</dbReference>
<dbReference type="KEGG" id="ksk:KSE_10300"/>